<reference evidence="1 2" key="1">
    <citation type="journal article" date="2004" name="Proc. Natl. Acad. Sci. U.S.A.">
        <title>The complete genomic sequence of Nocardia farcinica IFM 10152.</title>
        <authorList>
            <person name="Ishikawa J."/>
            <person name="Yamashita A."/>
            <person name="Mikami Y."/>
            <person name="Hoshino Y."/>
            <person name="Kurita H."/>
            <person name="Hotta K."/>
            <person name="Shiba T."/>
            <person name="Hattori M."/>
        </authorList>
    </citation>
    <scope>NUCLEOTIDE SEQUENCE [LARGE SCALE GENOMIC DNA]</scope>
    <source>
        <strain evidence="1 2">IFM 10152</strain>
    </source>
</reference>
<dbReference type="Proteomes" id="UP000006820">
    <property type="component" value="Chromosome"/>
</dbReference>
<accession>Q5YY65</accession>
<gene>
    <name evidence="1" type="ordered locus">NFA_20300</name>
</gene>
<dbReference type="STRING" id="247156.NFA_20300"/>
<dbReference type="EMBL" id="AP006618">
    <property type="protein sequence ID" value="BAD56876.1"/>
    <property type="molecule type" value="Genomic_DNA"/>
</dbReference>
<dbReference type="InterPro" id="IPR043504">
    <property type="entry name" value="Peptidase_S1_PA_chymotrypsin"/>
</dbReference>
<dbReference type="AlphaFoldDB" id="Q5YY65"/>
<keyword evidence="2" id="KW-1185">Reference proteome</keyword>
<evidence type="ECO:0008006" key="3">
    <source>
        <dbReference type="Google" id="ProtNLM"/>
    </source>
</evidence>
<dbReference type="Gene3D" id="2.40.10.10">
    <property type="entry name" value="Trypsin-like serine proteases"/>
    <property type="match status" value="2"/>
</dbReference>
<sequence length="303" mass="32933">MPSEEHTMTVIDPAPGHLLERTEIPTTVKELVHAIPGQEQHALNPAEAPARGDAVTAPYCPPWATYAEPTVAETFSLDGQTFYEPLVHEEPNPMLYPMCTVGIVFNSNGKRGSGVLVGPNLLLTAGHVAPWGASNWSMEFIPAFRNGDRPFGSSFVQSYWGYNPGGDVPTGYDYVICKLYNPLGNALGWMGSQSWGDEDEYYNRRYVSSGYPGSYGQRPAVELDMGIRDIDNDSPGKELEFALRADLGPGWSGGPLWVHTANPFVVGVCSGQEKDGLDPTRLVFAGGKGMVDVVRHGLTDMRP</sequence>
<dbReference type="KEGG" id="nfa:NFA_20300"/>
<protein>
    <recommendedName>
        <fullName evidence="3">Serine protease</fullName>
    </recommendedName>
</protein>
<dbReference type="HOGENOM" id="CLU_917758_0_0_11"/>
<proteinExistence type="predicted"/>
<evidence type="ECO:0000313" key="2">
    <source>
        <dbReference type="Proteomes" id="UP000006820"/>
    </source>
</evidence>
<evidence type="ECO:0000313" key="1">
    <source>
        <dbReference type="EMBL" id="BAD56876.1"/>
    </source>
</evidence>
<dbReference type="InterPro" id="IPR009003">
    <property type="entry name" value="Peptidase_S1_PA"/>
</dbReference>
<name>Q5YY65_NOCFA</name>
<dbReference type="eggNOG" id="COG3591">
    <property type="taxonomic scope" value="Bacteria"/>
</dbReference>
<organism evidence="1 2">
    <name type="scientific">Nocardia farcinica (strain IFM 10152)</name>
    <dbReference type="NCBI Taxonomy" id="247156"/>
    <lineage>
        <taxon>Bacteria</taxon>
        <taxon>Bacillati</taxon>
        <taxon>Actinomycetota</taxon>
        <taxon>Actinomycetes</taxon>
        <taxon>Mycobacteriales</taxon>
        <taxon>Nocardiaceae</taxon>
        <taxon>Nocardia</taxon>
    </lineage>
</organism>
<dbReference type="SUPFAM" id="SSF50494">
    <property type="entry name" value="Trypsin-like serine proteases"/>
    <property type="match status" value="1"/>
</dbReference>